<evidence type="ECO:0000256" key="5">
    <source>
        <dbReference type="SAM" id="MobiDB-lite"/>
    </source>
</evidence>
<keyword evidence="4" id="KW-0233">DNA recombination</keyword>
<dbReference type="GO" id="GO:0015074">
    <property type="term" value="P:DNA integration"/>
    <property type="evidence" value="ECO:0007669"/>
    <property type="project" value="UniProtKB-KW"/>
</dbReference>
<reference evidence="8" key="1">
    <citation type="submission" date="2016-01" db="EMBL/GenBank/DDBJ databases">
        <authorList>
            <person name="Peeters Charlotte."/>
        </authorList>
    </citation>
    <scope>NUCLEOTIDE SEQUENCE [LARGE SCALE GENOMIC DNA]</scope>
</reference>
<dbReference type="InterPro" id="IPR002104">
    <property type="entry name" value="Integrase_catalytic"/>
</dbReference>
<name>A0A158BZV1_9BURK</name>
<sequence length="424" mass="48534">MAERYTVRTAVFASGERLPILVNVSTGVPLFDPTVFTLSQIRARNRASATIEVVLRALMVLQLFCDQHQIDLTERMRAGRLLELGELDALVRLCRLPTSAIVARGDPNRTGFRRAPVTLEGYRARAKNVIEEVDSDFAGVRIRYIRNFIEWLADRLLLTMDVQHPMRAALLDVKRLVVSGLTTRIPSAKARNNAQSRKALDESAQARLWNIIDVRSTENPWEGRHAKVRNELIVRWFLGLGIRRGELLGVRVSDVNIRTREVFIARRADDSGDPRPYQPNTKTHDRTLPLNNDLAQRTLQYIVGERRRYPAARKHPFLFVANGGAPLSLRGLNEIFVALRKVRSDLPVVHPHILRHTNNYNFSNLADERGMDPEIEKKIRSQMMGWSETSGTAERYTRRETERKARDASLQLQDRMVKPINEQE</sequence>
<keyword evidence="8" id="KW-1185">Reference proteome</keyword>
<feature type="region of interest" description="Disordered" evidence="5">
    <location>
        <begin position="268"/>
        <end position="288"/>
    </location>
</feature>
<feature type="region of interest" description="Disordered" evidence="5">
    <location>
        <begin position="386"/>
        <end position="424"/>
    </location>
</feature>
<dbReference type="GO" id="GO:0006310">
    <property type="term" value="P:DNA recombination"/>
    <property type="evidence" value="ECO:0007669"/>
    <property type="project" value="UniProtKB-KW"/>
</dbReference>
<dbReference type="PANTHER" id="PTHR30349:SF41">
    <property type="entry name" value="INTEGRASE_RECOMBINASE PROTEIN MJ0367-RELATED"/>
    <property type="match status" value="1"/>
</dbReference>
<dbReference type="GO" id="GO:0003677">
    <property type="term" value="F:DNA binding"/>
    <property type="evidence" value="ECO:0007669"/>
    <property type="project" value="UniProtKB-KW"/>
</dbReference>
<feature type="compositionally biased region" description="Basic and acidic residues" evidence="5">
    <location>
        <begin position="395"/>
        <end position="407"/>
    </location>
</feature>
<evidence type="ECO:0000259" key="6">
    <source>
        <dbReference type="PROSITE" id="PS51898"/>
    </source>
</evidence>
<dbReference type="InterPro" id="IPR011010">
    <property type="entry name" value="DNA_brk_join_enz"/>
</dbReference>
<dbReference type="InterPro" id="IPR013762">
    <property type="entry name" value="Integrase-like_cat_sf"/>
</dbReference>
<keyword evidence="2" id="KW-0229">DNA integration</keyword>
<dbReference type="PANTHER" id="PTHR30349">
    <property type="entry name" value="PHAGE INTEGRASE-RELATED"/>
    <property type="match status" value="1"/>
</dbReference>
<dbReference type="RefSeq" id="WP_061162675.1">
    <property type="nucleotide sequence ID" value="NZ_FCOI02000018.1"/>
</dbReference>
<dbReference type="PROSITE" id="PS51898">
    <property type="entry name" value="TYR_RECOMBINASE"/>
    <property type="match status" value="1"/>
</dbReference>
<evidence type="ECO:0000256" key="2">
    <source>
        <dbReference type="ARBA" id="ARBA00022908"/>
    </source>
</evidence>
<evidence type="ECO:0000256" key="4">
    <source>
        <dbReference type="ARBA" id="ARBA00023172"/>
    </source>
</evidence>
<dbReference type="InterPro" id="IPR050090">
    <property type="entry name" value="Tyrosine_recombinase_XerCD"/>
</dbReference>
<evidence type="ECO:0000256" key="1">
    <source>
        <dbReference type="ARBA" id="ARBA00008857"/>
    </source>
</evidence>
<evidence type="ECO:0000313" key="7">
    <source>
        <dbReference type="EMBL" id="SAK75628.1"/>
    </source>
</evidence>
<dbReference type="OrthoDB" id="6819422at2"/>
<keyword evidence="3" id="KW-0238">DNA-binding</keyword>
<accession>A0A158BZV1</accession>
<dbReference type="EMBL" id="FCOI02000018">
    <property type="protein sequence ID" value="SAK75628.1"/>
    <property type="molecule type" value="Genomic_DNA"/>
</dbReference>
<dbReference type="CDD" id="cd00397">
    <property type="entry name" value="DNA_BRE_C"/>
    <property type="match status" value="1"/>
</dbReference>
<protein>
    <submittedName>
        <fullName evidence="7">Phage integrase</fullName>
    </submittedName>
</protein>
<gene>
    <name evidence="7" type="ORF">AWB76_04941</name>
</gene>
<dbReference type="Pfam" id="PF00589">
    <property type="entry name" value="Phage_integrase"/>
    <property type="match status" value="1"/>
</dbReference>
<comment type="similarity">
    <text evidence="1">Belongs to the 'phage' integrase family.</text>
</comment>
<feature type="domain" description="Tyr recombinase" evidence="6">
    <location>
        <begin position="195"/>
        <end position="409"/>
    </location>
</feature>
<organism evidence="7 8">
    <name type="scientific">Caballeronia temeraria</name>
    <dbReference type="NCBI Taxonomy" id="1777137"/>
    <lineage>
        <taxon>Bacteria</taxon>
        <taxon>Pseudomonadati</taxon>
        <taxon>Pseudomonadota</taxon>
        <taxon>Betaproteobacteria</taxon>
        <taxon>Burkholderiales</taxon>
        <taxon>Burkholderiaceae</taxon>
        <taxon>Caballeronia</taxon>
    </lineage>
</organism>
<dbReference type="SUPFAM" id="SSF56349">
    <property type="entry name" value="DNA breaking-rejoining enzymes"/>
    <property type="match status" value="1"/>
</dbReference>
<evidence type="ECO:0000313" key="8">
    <source>
        <dbReference type="Proteomes" id="UP000054624"/>
    </source>
</evidence>
<dbReference type="AlphaFoldDB" id="A0A158BZV1"/>
<dbReference type="Gene3D" id="1.10.443.10">
    <property type="entry name" value="Intergrase catalytic core"/>
    <property type="match status" value="1"/>
</dbReference>
<proteinExistence type="inferred from homology"/>
<evidence type="ECO:0000256" key="3">
    <source>
        <dbReference type="ARBA" id="ARBA00023125"/>
    </source>
</evidence>
<dbReference type="Proteomes" id="UP000054624">
    <property type="component" value="Unassembled WGS sequence"/>
</dbReference>
<dbReference type="STRING" id="1777137.AWB76_04941"/>